<accession>A0A923RVU6</accession>
<feature type="domain" description="SIS" evidence="1">
    <location>
        <begin position="29"/>
        <end position="185"/>
    </location>
</feature>
<organism evidence="2 3">
    <name type="scientific">Agathobaculum faecis</name>
    <dbReference type="NCBI Taxonomy" id="2763013"/>
    <lineage>
        <taxon>Bacteria</taxon>
        <taxon>Bacillati</taxon>
        <taxon>Bacillota</taxon>
        <taxon>Clostridia</taxon>
        <taxon>Eubacteriales</taxon>
        <taxon>Butyricicoccaceae</taxon>
        <taxon>Agathobaculum</taxon>
    </lineage>
</organism>
<dbReference type="AlphaFoldDB" id="A0A923RVU6"/>
<evidence type="ECO:0000313" key="2">
    <source>
        <dbReference type="EMBL" id="MBC5725309.1"/>
    </source>
</evidence>
<sequence length="188" mass="20337">MFFDNYSDELQRTLGAIDRSDIEKLEACLEEARENGRRVFVLGNGGSAAAASHWVCDFGKGINIGDSKRLKIFAPSDHSSIFTAYGNDNAYDQTMVEQLKNFLEEGDLVISLSVSGSSGNLVEAQKYAKAAGAKTICIVGDYNGSLIGLSDLSIVLPSKNYGVVEDIHLILEHAISQDMKRAIQNAQG</sequence>
<reference evidence="2" key="1">
    <citation type="submission" date="2020-08" db="EMBL/GenBank/DDBJ databases">
        <title>Genome public.</title>
        <authorList>
            <person name="Liu C."/>
            <person name="Sun Q."/>
        </authorList>
    </citation>
    <scope>NUCLEOTIDE SEQUENCE</scope>
    <source>
        <strain evidence="2">NSJ-28</strain>
    </source>
</reference>
<dbReference type="RefSeq" id="WP_054326444.1">
    <property type="nucleotide sequence ID" value="NZ_JACOPL010000006.1"/>
</dbReference>
<dbReference type="SUPFAM" id="SSF53697">
    <property type="entry name" value="SIS domain"/>
    <property type="match status" value="1"/>
</dbReference>
<dbReference type="InterPro" id="IPR001347">
    <property type="entry name" value="SIS_dom"/>
</dbReference>
<protein>
    <submittedName>
        <fullName evidence="2">SIS domain-containing protein</fullName>
    </submittedName>
</protein>
<dbReference type="PANTHER" id="PTHR30390:SF8">
    <property type="entry name" value="SUGAR ISOMERASE (SIS)"/>
    <property type="match status" value="1"/>
</dbReference>
<dbReference type="GO" id="GO:1901135">
    <property type="term" value="P:carbohydrate derivative metabolic process"/>
    <property type="evidence" value="ECO:0007669"/>
    <property type="project" value="InterPro"/>
</dbReference>
<dbReference type="InterPro" id="IPR046348">
    <property type="entry name" value="SIS_dom_sf"/>
</dbReference>
<dbReference type="PROSITE" id="PS51464">
    <property type="entry name" value="SIS"/>
    <property type="match status" value="1"/>
</dbReference>
<dbReference type="Proteomes" id="UP000606499">
    <property type="component" value="Unassembled WGS sequence"/>
</dbReference>
<dbReference type="EMBL" id="JACOPL010000006">
    <property type="protein sequence ID" value="MBC5725309.1"/>
    <property type="molecule type" value="Genomic_DNA"/>
</dbReference>
<gene>
    <name evidence="2" type="ORF">H8S45_07535</name>
</gene>
<keyword evidence="3" id="KW-1185">Reference proteome</keyword>
<name>A0A923RVU6_9FIRM</name>
<dbReference type="InterPro" id="IPR050099">
    <property type="entry name" value="SIS_GmhA/DiaA_subfam"/>
</dbReference>
<evidence type="ECO:0000259" key="1">
    <source>
        <dbReference type="PROSITE" id="PS51464"/>
    </source>
</evidence>
<dbReference type="Gene3D" id="3.40.50.10490">
    <property type="entry name" value="Glucose-6-phosphate isomerase like protein, domain 1"/>
    <property type="match status" value="1"/>
</dbReference>
<dbReference type="GO" id="GO:0097367">
    <property type="term" value="F:carbohydrate derivative binding"/>
    <property type="evidence" value="ECO:0007669"/>
    <property type="project" value="InterPro"/>
</dbReference>
<dbReference type="Pfam" id="PF13580">
    <property type="entry name" value="SIS_2"/>
    <property type="match status" value="1"/>
</dbReference>
<dbReference type="InterPro" id="IPR035461">
    <property type="entry name" value="GmhA/DiaA"/>
</dbReference>
<evidence type="ECO:0000313" key="3">
    <source>
        <dbReference type="Proteomes" id="UP000606499"/>
    </source>
</evidence>
<comment type="caution">
    <text evidence="2">The sequence shown here is derived from an EMBL/GenBank/DDBJ whole genome shotgun (WGS) entry which is preliminary data.</text>
</comment>
<dbReference type="PANTHER" id="PTHR30390">
    <property type="entry name" value="SEDOHEPTULOSE 7-PHOSPHATE ISOMERASE / DNAA INITIATOR-ASSOCIATING FACTOR FOR REPLICATION INITIATION"/>
    <property type="match status" value="1"/>
</dbReference>
<dbReference type="CDD" id="cd05006">
    <property type="entry name" value="SIS_GmhA"/>
    <property type="match status" value="1"/>
</dbReference>
<proteinExistence type="predicted"/>